<keyword evidence="1" id="KW-1133">Transmembrane helix</keyword>
<dbReference type="EMBL" id="JASPKZ010009833">
    <property type="protein sequence ID" value="KAJ9575521.1"/>
    <property type="molecule type" value="Genomic_DNA"/>
</dbReference>
<evidence type="ECO:0000313" key="3">
    <source>
        <dbReference type="Proteomes" id="UP001233999"/>
    </source>
</evidence>
<accession>A0AAD7Z850</accession>
<feature type="non-terminal residue" evidence="2">
    <location>
        <position position="91"/>
    </location>
</feature>
<keyword evidence="1" id="KW-0472">Membrane</keyword>
<proteinExistence type="predicted"/>
<keyword evidence="1" id="KW-0812">Transmembrane</keyword>
<gene>
    <name evidence="2" type="ORF">L9F63_007626</name>
</gene>
<sequence length="91" mass="10778">LLGLAITSFHFVLKKSKLEHLCSQTLRILHARFKDITLPVIITFNVKFCSYDRLMHLNNRHLMSVVFAFIIVTIRLCTYYISHFLAFYSRK</sequence>
<reference evidence="2" key="2">
    <citation type="submission" date="2023-05" db="EMBL/GenBank/DDBJ databases">
        <authorList>
            <person name="Fouks B."/>
        </authorList>
    </citation>
    <scope>NUCLEOTIDE SEQUENCE</scope>
    <source>
        <strain evidence="2">Stay&amp;Tobe</strain>
        <tissue evidence="2">Testes</tissue>
    </source>
</reference>
<feature type="non-terminal residue" evidence="2">
    <location>
        <position position="1"/>
    </location>
</feature>
<evidence type="ECO:0000256" key="1">
    <source>
        <dbReference type="SAM" id="Phobius"/>
    </source>
</evidence>
<name>A0AAD7Z850_DIPPU</name>
<reference evidence="2" key="1">
    <citation type="journal article" date="2023" name="IScience">
        <title>Live-bearing cockroach genome reveals convergent evolutionary mechanisms linked to viviparity in insects and beyond.</title>
        <authorList>
            <person name="Fouks B."/>
            <person name="Harrison M.C."/>
            <person name="Mikhailova A.A."/>
            <person name="Marchal E."/>
            <person name="English S."/>
            <person name="Carruthers M."/>
            <person name="Jennings E.C."/>
            <person name="Chiamaka E.L."/>
            <person name="Frigard R.A."/>
            <person name="Pippel M."/>
            <person name="Attardo G.M."/>
            <person name="Benoit J.B."/>
            <person name="Bornberg-Bauer E."/>
            <person name="Tobe S.S."/>
        </authorList>
    </citation>
    <scope>NUCLEOTIDE SEQUENCE</scope>
    <source>
        <strain evidence="2">Stay&amp;Tobe</strain>
    </source>
</reference>
<organism evidence="2 3">
    <name type="scientific">Diploptera punctata</name>
    <name type="common">Pacific beetle cockroach</name>
    <dbReference type="NCBI Taxonomy" id="6984"/>
    <lineage>
        <taxon>Eukaryota</taxon>
        <taxon>Metazoa</taxon>
        <taxon>Ecdysozoa</taxon>
        <taxon>Arthropoda</taxon>
        <taxon>Hexapoda</taxon>
        <taxon>Insecta</taxon>
        <taxon>Pterygota</taxon>
        <taxon>Neoptera</taxon>
        <taxon>Polyneoptera</taxon>
        <taxon>Dictyoptera</taxon>
        <taxon>Blattodea</taxon>
        <taxon>Blaberoidea</taxon>
        <taxon>Blaberidae</taxon>
        <taxon>Diplopterinae</taxon>
        <taxon>Diploptera</taxon>
    </lineage>
</organism>
<dbReference type="Proteomes" id="UP001233999">
    <property type="component" value="Unassembled WGS sequence"/>
</dbReference>
<feature type="transmembrane region" description="Helical" evidence="1">
    <location>
        <begin position="62"/>
        <end position="81"/>
    </location>
</feature>
<protein>
    <submittedName>
        <fullName evidence="2">Uncharacterized protein</fullName>
    </submittedName>
</protein>
<dbReference type="AlphaFoldDB" id="A0AAD7Z850"/>
<keyword evidence="3" id="KW-1185">Reference proteome</keyword>
<evidence type="ECO:0000313" key="2">
    <source>
        <dbReference type="EMBL" id="KAJ9575521.1"/>
    </source>
</evidence>
<comment type="caution">
    <text evidence="2">The sequence shown here is derived from an EMBL/GenBank/DDBJ whole genome shotgun (WGS) entry which is preliminary data.</text>
</comment>